<keyword evidence="3" id="KW-1185">Reference proteome</keyword>
<dbReference type="RefSeq" id="WP_175488851.1">
    <property type="nucleotide sequence ID" value="NZ_FNGI01000014.1"/>
</dbReference>
<reference evidence="2 3" key="1">
    <citation type="submission" date="2016-10" db="EMBL/GenBank/DDBJ databases">
        <authorList>
            <person name="de Groot N.N."/>
        </authorList>
    </citation>
    <scope>NUCLEOTIDE SEQUENCE [LARGE SCALE GENOMIC DNA]</scope>
    <source>
        <strain evidence="2 3">DSM 14789</strain>
    </source>
</reference>
<dbReference type="AlphaFoldDB" id="A0A1G9RDR5"/>
<dbReference type="Proteomes" id="UP000198654">
    <property type="component" value="Unassembled WGS sequence"/>
</dbReference>
<proteinExistence type="predicted"/>
<evidence type="ECO:0000256" key="1">
    <source>
        <dbReference type="SAM" id="Phobius"/>
    </source>
</evidence>
<evidence type="ECO:0008006" key="4">
    <source>
        <dbReference type="Google" id="ProtNLM"/>
    </source>
</evidence>
<sequence length="173" mass="19484">MTFWLVMLFVFLAMLSPIMWLRPSRRDRRLGLLRQHARQTGVAVRFAKPPLHAPPGGLVSYRWRYPQAQPGPLFLLVRDDYASEALKPFVKGWRWRIEPLRPLSSEAQQCLEQALAALPEDALVLESERIHLTLWWGESLDVAGFGDCQASLATARDALSGPSPSGDTPKAPR</sequence>
<accession>A0A1G9RDR5</accession>
<feature type="transmembrane region" description="Helical" evidence="1">
    <location>
        <begin position="6"/>
        <end position="22"/>
    </location>
</feature>
<protein>
    <recommendedName>
        <fullName evidence="4">Preprotein translocase subunit YajC</fullName>
    </recommendedName>
</protein>
<keyword evidence="1" id="KW-1133">Transmembrane helix</keyword>
<keyword evidence="1" id="KW-0812">Transmembrane</keyword>
<keyword evidence="1" id="KW-0472">Membrane</keyword>
<evidence type="ECO:0000313" key="3">
    <source>
        <dbReference type="Proteomes" id="UP000198654"/>
    </source>
</evidence>
<name>A0A1G9RDR5_9GAMM</name>
<dbReference type="EMBL" id="FNGI01000014">
    <property type="protein sequence ID" value="SDM21388.1"/>
    <property type="molecule type" value="Genomic_DNA"/>
</dbReference>
<gene>
    <name evidence="2" type="ORF">SAMN05661010_03676</name>
</gene>
<evidence type="ECO:0000313" key="2">
    <source>
        <dbReference type="EMBL" id="SDM21388.1"/>
    </source>
</evidence>
<organism evidence="2 3">
    <name type="scientific">Modicisalibacter muralis</name>
    <dbReference type="NCBI Taxonomy" id="119000"/>
    <lineage>
        <taxon>Bacteria</taxon>
        <taxon>Pseudomonadati</taxon>
        <taxon>Pseudomonadota</taxon>
        <taxon>Gammaproteobacteria</taxon>
        <taxon>Oceanospirillales</taxon>
        <taxon>Halomonadaceae</taxon>
        <taxon>Modicisalibacter</taxon>
    </lineage>
</organism>